<dbReference type="PANTHER" id="PTHR11895">
    <property type="entry name" value="TRANSAMIDASE"/>
    <property type="match status" value="1"/>
</dbReference>
<keyword evidence="5" id="KW-0808">Transferase</keyword>
<name>A0A3B0MZI8_THEAN</name>
<dbReference type="EMBL" id="UIVT01000004">
    <property type="protein sequence ID" value="SVP95092.1"/>
    <property type="molecule type" value="Genomic_DNA"/>
</dbReference>
<dbReference type="SUPFAM" id="SSF75304">
    <property type="entry name" value="Amidase signature (AS) enzymes"/>
    <property type="match status" value="1"/>
</dbReference>
<keyword evidence="2" id="KW-0472">Membrane</keyword>
<accession>A0A3B0MZI8</accession>
<dbReference type="InterPro" id="IPR000120">
    <property type="entry name" value="Amidase"/>
</dbReference>
<dbReference type="PANTHER" id="PTHR11895:SF7">
    <property type="entry name" value="GLUTAMYL-TRNA(GLN) AMIDOTRANSFERASE SUBUNIT A, MITOCHONDRIAL"/>
    <property type="match status" value="1"/>
</dbReference>
<organism evidence="5">
    <name type="scientific">Theileria annulata</name>
    <dbReference type="NCBI Taxonomy" id="5874"/>
    <lineage>
        <taxon>Eukaryota</taxon>
        <taxon>Sar</taxon>
        <taxon>Alveolata</taxon>
        <taxon>Apicomplexa</taxon>
        <taxon>Aconoidasida</taxon>
        <taxon>Piroplasmida</taxon>
        <taxon>Theileriidae</taxon>
        <taxon>Theileria</taxon>
    </lineage>
</organism>
<dbReference type="GO" id="GO:0016740">
    <property type="term" value="F:transferase activity"/>
    <property type="evidence" value="ECO:0007669"/>
    <property type="project" value="UniProtKB-KW"/>
</dbReference>
<feature type="domain" description="Amidase" evidence="3">
    <location>
        <begin position="98"/>
        <end position="272"/>
    </location>
</feature>
<dbReference type="Pfam" id="PF01425">
    <property type="entry name" value="Amidase"/>
    <property type="match status" value="2"/>
</dbReference>
<evidence type="ECO:0000259" key="3">
    <source>
        <dbReference type="Pfam" id="PF01425"/>
    </source>
</evidence>
<gene>
    <name evidence="4" type="ORF">TAT_000380300</name>
    <name evidence="5" type="ORF">TAV_000380200</name>
</gene>
<keyword evidence="2" id="KW-1133">Transmembrane helix</keyword>
<reference evidence="5" key="1">
    <citation type="submission" date="2018-07" db="EMBL/GenBank/DDBJ databases">
        <authorList>
            <person name="Quirk P.G."/>
            <person name="Krulwich T.A."/>
        </authorList>
    </citation>
    <scope>NUCLEOTIDE SEQUENCE</scope>
    <source>
        <strain evidence="5">Anand</strain>
    </source>
</reference>
<feature type="transmembrane region" description="Helical" evidence="2">
    <location>
        <begin position="475"/>
        <end position="495"/>
    </location>
</feature>
<evidence type="ECO:0000313" key="5">
    <source>
        <dbReference type="EMBL" id="SVP95637.1"/>
    </source>
</evidence>
<dbReference type="InterPro" id="IPR020556">
    <property type="entry name" value="Amidase_CS"/>
</dbReference>
<dbReference type="InterPro" id="IPR036928">
    <property type="entry name" value="AS_sf"/>
</dbReference>
<dbReference type="PROSITE" id="PS00571">
    <property type="entry name" value="AMIDASES"/>
    <property type="match status" value="1"/>
</dbReference>
<dbReference type="InterPro" id="IPR023631">
    <property type="entry name" value="Amidase_dom"/>
</dbReference>
<comment type="similarity">
    <text evidence="1">Belongs to the amidase family.</text>
</comment>
<protein>
    <submittedName>
        <fullName evidence="5">Glutamyl-tRNA amidotransferase, subunit, putative</fullName>
    </submittedName>
</protein>
<dbReference type="Gene3D" id="3.90.1300.10">
    <property type="entry name" value="Amidase signature (AS) domain"/>
    <property type="match status" value="1"/>
</dbReference>
<dbReference type="AlphaFoldDB" id="A0A3B0MZI8"/>
<keyword evidence="2" id="KW-0812">Transmembrane</keyword>
<dbReference type="VEuPathDB" id="PiroplasmaDB:TA11065"/>
<feature type="domain" description="Amidase" evidence="3">
    <location>
        <begin position="314"/>
        <end position="518"/>
    </location>
</feature>
<evidence type="ECO:0000313" key="4">
    <source>
        <dbReference type="EMBL" id="SVP95092.1"/>
    </source>
</evidence>
<sequence>MGLMCNINNLKESRNYTESEINNYIEQFLQECSKLTEKPTHNSFQNTKAWKYIKKCLETLKNREEVDTEILDENEAYSYVLNKYQIFDQIVTLVDRINAGERDKMPLFGLPLAVKDNVTVKGIPLKNGATTGPYMPSFNATAVDSLVHAGIILVGKTKLNGFGLGANTTNVKSIYGEKYIVGGSSGGSGVAVGGNSVTCSIGSDTGGSVRCPAAFCNSVGYRPSKGLISRFGLNELSANFDTVGFITNTVYEAAYLTYITSGYDIKDMLSEYDSNRTKQSILTVLHNFNTTKSLLLNIIKGFKILVGPLDNLKGLKNVKIGMFDAEEICKLGFIDEENKVNMENVARITSELGAEVVKLSIPPLDKLTSIYYLETAKQTTTNIRRFNQYPYSSTQINTVTGLILSLEKRIQERFLLGEYVKFSEFDIETLLKDERENMNKWVKENKLFSEVEFFISPSTSEVLPIRNLEFESKNVYMLDLFLTIAPILGLCSLALPVRNSNRPNSLHITAGYLQDHRLFEVSNIFEEYLKAQSRST</sequence>
<evidence type="ECO:0000256" key="1">
    <source>
        <dbReference type="ARBA" id="ARBA00009199"/>
    </source>
</evidence>
<evidence type="ECO:0000256" key="2">
    <source>
        <dbReference type="SAM" id="Phobius"/>
    </source>
</evidence>
<proteinExistence type="inferred from homology"/>
<dbReference type="EMBL" id="UIVS01000004">
    <property type="protein sequence ID" value="SVP95637.1"/>
    <property type="molecule type" value="Genomic_DNA"/>
</dbReference>